<keyword evidence="2" id="KW-1185">Reference proteome</keyword>
<dbReference type="PANTHER" id="PTHR34427">
    <property type="entry name" value="DUF4283 DOMAIN PROTEIN"/>
    <property type="match status" value="1"/>
</dbReference>
<dbReference type="PANTHER" id="PTHR34427:SF5">
    <property type="entry name" value="DUF4283 DOMAIN-CONTAINING PROTEIN"/>
    <property type="match status" value="1"/>
</dbReference>
<reference evidence="1" key="2">
    <citation type="journal article" date="2023" name="Plants (Basel)">
        <title>Annotation of the Turnera subulata (Passifloraceae) Draft Genome Reveals the S-Locus Evolved after the Divergence of Turneroideae from Passifloroideae in a Stepwise Manner.</title>
        <authorList>
            <person name="Henning P.M."/>
            <person name="Roalson E.H."/>
            <person name="Mir W."/>
            <person name="McCubbin A.G."/>
            <person name="Shore J.S."/>
        </authorList>
    </citation>
    <scope>NUCLEOTIDE SEQUENCE</scope>
    <source>
        <strain evidence="1">F60SS</strain>
    </source>
</reference>
<dbReference type="Proteomes" id="UP001141552">
    <property type="component" value="Unassembled WGS sequence"/>
</dbReference>
<gene>
    <name evidence="1" type="ORF">Tsubulata_044746</name>
</gene>
<sequence>MDVYIPMKRTNKGMKFCFVRFKGGIKDIQRLLSDINRVYVESGSIRANVARERKQSRQPPQINRHIPSSWEGVRVSDRKTYGATVQGNQPNENPISNQPITTNLTYIPTSGSVEWLSRCAVGILKKPERIDSAHYVWALHGYGEVQVSDLGGDSILACFPTKSSTDQFFHKTPDWIRLWFTSFKTWKKGDRVENRRCWLTVGGVPLNAWCTEFFSLIASFFGQMVRIARDTDQRRCLDAASVEVLTT</sequence>
<dbReference type="EMBL" id="JAKUCV010002883">
    <property type="protein sequence ID" value="KAJ4841099.1"/>
    <property type="molecule type" value="Genomic_DNA"/>
</dbReference>
<comment type="caution">
    <text evidence="1">The sequence shown here is derived from an EMBL/GenBank/DDBJ whole genome shotgun (WGS) entry which is preliminary data.</text>
</comment>
<accession>A0A9Q0G041</accession>
<evidence type="ECO:0000313" key="2">
    <source>
        <dbReference type="Proteomes" id="UP001141552"/>
    </source>
</evidence>
<dbReference type="OrthoDB" id="999103at2759"/>
<reference evidence="1" key="1">
    <citation type="submission" date="2022-02" db="EMBL/GenBank/DDBJ databases">
        <authorList>
            <person name="Henning P.M."/>
            <person name="McCubbin A.G."/>
            <person name="Shore J.S."/>
        </authorList>
    </citation>
    <scope>NUCLEOTIDE SEQUENCE</scope>
    <source>
        <strain evidence="1">F60SS</strain>
        <tissue evidence="1">Leaves</tissue>
    </source>
</reference>
<dbReference type="AlphaFoldDB" id="A0A9Q0G041"/>
<organism evidence="1 2">
    <name type="scientific">Turnera subulata</name>
    <dbReference type="NCBI Taxonomy" id="218843"/>
    <lineage>
        <taxon>Eukaryota</taxon>
        <taxon>Viridiplantae</taxon>
        <taxon>Streptophyta</taxon>
        <taxon>Embryophyta</taxon>
        <taxon>Tracheophyta</taxon>
        <taxon>Spermatophyta</taxon>
        <taxon>Magnoliopsida</taxon>
        <taxon>eudicotyledons</taxon>
        <taxon>Gunneridae</taxon>
        <taxon>Pentapetalae</taxon>
        <taxon>rosids</taxon>
        <taxon>fabids</taxon>
        <taxon>Malpighiales</taxon>
        <taxon>Passifloraceae</taxon>
        <taxon>Turnera</taxon>
    </lineage>
</organism>
<name>A0A9Q0G041_9ROSI</name>
<evidence type="ECO:0008006" key="3">
    <source>
        <dbReference type="Google" id="ProtNLM"/>
    </source>
</evidence>
<protein>
    <recommendedName>
        <fullName evidence="3">DUF4283 domain-containing protein</fullName>
    </recommendedName>
</protein>
<evidence type="ECO:0000313" key="1">
    <source>
        <dbReference type="EMBL" id="KAJ4841099.1"/>
    </source>
</evidence>
<proteinExistence type="predicted"/>